<dbReference type="SMART" id="SM00220">
    <property type="entry name" value="S_TKc"/>
    <property type="match status" value="1"/>
</dbReference>
<protein>
    <submittedName>
        <fullName evidence="2">Serine/threonine protein kinase</fullName>
    </submittedName>
</protein>
<name>A0A225WSL2_9STRA</name>
<evidence type="ECO:0000259" key="1">
    <source>
        <dbReference type="PROSITE" id="PS50011"/>
    </source>
</evidence>
<dbReference type="SUPFAM" id="SSF56112">
    <property type="entry name" value="Protein kinase-like (PK-like)"/>
    <property type="match status" value="1"/>
</dbReference>
<dbReference type="Gene3D" id="3.30.200.20">
    <property type="entry name" value="Phosphorylase Kinase, domain 1"/>
    <property type="match status" value="1"/>
</dbReference>
<dbReference type="InterPro" id="IPR051681">
    <property type="entry name" value="Ser/Thr_Kinases-Pseudokinases"/>
</dbReference>
<dbReference type="Gene3D" id="1.10.510.10">
    <property type="entry name" value="Transferase(Phosphotransferase) domain 1"/>
    <property type="match status" value="1"/>
</dbReference>
<dbReference type="Pfam" id="PF07714">
    <property type="entry name" value="PK_Tyr_Ser-Thr"/>
    <property type="match status" value="1"/>
</dbReference>
<dbReference type="PANTHER" id="PTHR44329">
    <property type="entry name" value="SERINE/THREONINE-PROTEIN KINASE TNNI3K-RELATED"/>
    <property type="match status" value="1"/>
</dbReference>
<evidence type="ECO:0000313" key="3">
    <source>
        <dbReference type="Proteomes" id="UP000198211"/>
    </source>
</evidence>
<dbReference type="InterPro" id="IPR001245">
    <property type="entry name" value="Ser-Thr/Tyr_kinase_cat_dom"/>
</dbReference>
<dbReference type="OrthoDB" id="164533at2759"/>
<dbReference type="PROSITE" id="PS50011">
    <property type="entry name" value="PROTEIN_KINASE_DOM"/>
    <property type="match status" value="1"/>
</dbReference>
<keyword evidence="2" id="KW-0808">Transferase</keyword>
<comment type="caution">
    <text evidence="2">The sequence shown here is derived from an EMBL/GenBank/DDBJ whole genome shotgun (WGS) entry which is preliminary data.</text>
</comment>
<dbReference type="PANTHER" id="PTHR44329:SF214">
    <property type="entry name" value="PROTEIN KINASE DOMAIN-CONTAINING PROTEIN"/>
    <property type="match status" value="1"/>
</dbReference>
<organism evidence="2 3">
    <name type="scientific">Phytophthora megakarya</name>
    <dbReference type="NCBI Taxonomy" id="4795"/>
    <lineage>
        <taxon>Eukaryota</taxon>
        <taxon>Sar</taxon>
        <taxon>Stramenopiles</taxon>
        <taxon>Oomycota</taxon>
        <taxon>Peronosporomycetes</taxon>
        <taxon>Peronosporales</taxon>
        <taxon>Peronosporaceae</taxon>
        <taxon>Phytophthora</taxon>
    </lineage>
</organism>
<keyword evidence="2" id="KW-0418">Kinase</keyword>
<dbReference type="STRING" id="4795.A0A225WSL2"/>
<feature type="domain" description="Protein kinase" evidence="1">
    <location>
        <begin position="54"/>
        <end position="310"/>
    </location>
</feature>
<reference evidence="3" key="1">
    <citation type="submission" date="2017-03" db="EMBL/GenBank/DDBJ databases">
        <title>Phytopthora megakarya and P. palmivora, two closely related causual agents of cacao black pod achieved similar genome size and gene model numbers by different mechanisms.</title>
        <authorList>
            <person name="Ali S."/>
            <person name="Shao J."/>
            <person name="Larry D.J."/>
            <person name="Kronmiller B."/>
            <person name="Shen D."/>
            <person name="Strem M.D."/>
            <person name="Melnick R.L."/>
            <person name="Guiltinan M.J."/>
            <person name="Tyler B.M."/>
            <person name="Meinhardt L.W."/>
            <person name="Bailey B.A."/>
        </authorList>
    </citation>
    <scope>NUCLEOTIDE SEQUENCE [LARGE SCALE GENOMIC DNA]</scope>
    <source>
        <strain evidence="3">zdho120</strain>
    </source>
</reference>
<dbReference type="InterPro" id="IPR008271">
    <property type="entry name" value="Ser/Thr_kinase_AS"/>
</dbReference>
<dbReference type="Proteomes" id="UP000198211">
    <property type="component" value="Unassembled WGS sequence"/>
</dbReference>
<dbReference type="InterPro" id="IPR011009">
    <property type="entry name" value="Kinase-like_dom_sf"/>
</dbReference>
<gene>
    <name evidence="2" type="ORF">PHMEG_0004904</name>
</gene>
<dbReference type="AlphaFoldDB" id="A0A225WSL2"/>
<keyword evidence="2" id="KW-0723">Serine/threonine-protein kinase</keyword>
<proteinExistence type="predicted"/>
<keyword evidence="3" id="KW-1185">Reference proteome</keyword>
<dbReference type="EMBL" id="NBNE01000302">
    <property type="protein sequence ID" value="OWZ20656.1"/>
    <property type="molecule type" value="Genomic_DNA"/>
</dbReference>
<evidence type="ECO:0000313" key="2">
    <source>
        <dbReference type="EMBL" id="OWZ20656.1"/>
    </source>
</evidence>
<dbReference type="GO" id="GO:0004674">
    <property type="term" value="F:protein serine/threonine kinase activity"/>
    <property type="evidence" value="ECO:0007669"/>
    <property type="project" value="UniProtKB-KW"/>
</dbReference>
<dbReference type="InterPro" id="IPR000719">
    <property type="entry name" value="Prot_kinase_dom"/>
</dbReference>
<sequence length="467" mass="52631">MNLVKSEIDSCGSLYTASQFTILQNAYNDLKTSLMSTAVSTMPEWFLPWYELEIDGANYVAEGAFGEVYRAKWLESEVIVKQVKLTNSTKLGYKRDMFVREVGVWFGLSHPHVVRLFGACHVGMPLFVCEYASNGSLNEFLCEYPTEIWQKLYEAALGVQYLHSRDIIHGDLKCNNIVVGGDNKAKVTDFGLSSANIVTGAYNWVAPECLERGPSELSFASDIYALGMCIVEALRIVEKTITNNKDCVSPPLPWGNLNNYVVKYHVTNLKKLPRRPYFCTHEWGLVERMCAYDPKERIKVSTVVDILAALASAERDQSPELTEPELGRISQQQIEKMKSLCCLQQQQNPGNACQQETWSTNQVVLRSVYGLLWDRFQNLCVMASVQSRRLQPIFERALISTSNLELCPNTLTGFTQMAMDGYGLHRELDKVIKAHFWPVDFTIGGLHDWKSKCKTTICTSAPGSDGY</sequence>
<dbReference type="PROSITE" id="PS00108">
    <property type="entry name" value="PROTEIN_KINASE_ST"/>
    <property type="match status" value="1"/>
</dbReference>
<accession>A0A225WSL2</accession>
<dbReference type="GO" id="GO:0005524">
    <property type="term" value="F:ATP binding"/>
    <property type="evidence" value="ECO:0007669"/>
    <property type="project" value="InterPro"/>
</dbReference>